<keyword evidence="6" id="KW-1185">Reference proteome</keyword>
<dbReference type="PANTHER" id="PTHR44998:SF1">
    <property type="entry name" value="UDP-N-ACETYLGLUCOSAMINE--PEPTIDE N-ACETYLGLUCOSAMINYLTRANSFERASE 110 KDA SUBUNIT"/>
    <property type="match status" value="1"/>
</dbReference>
<proteinExistence type="predicted"/>
<dbReference type="PROSITE" id="PS51782">
    <property type="entry name" value="LYSM"/>
    <property type="match status" value="1"/>
</dbReference>
<dbReference type="Pfam" id="PF13424">
    <property type="entry name" value="TPR_12"/>
    <property type="match status" value="1"/>
</dbReference>
<organism evidence="5 6">
    <name type="scientific">Thalassotalea mangrovi</name>
    <dbReference type="NCBI Taxonomy" id="2572245"/>
    <lineage>
        <taxon>Bacteria</taxon>
        <taxon>Pseudomonadati</taxon>
        <taxon>Pseudomonadota</taxon>
        <taxon>Gammaproteobacteria</taxon>
        <taxon>Alteromonadales</taxon>
        <taxon>Colwelliaceae</taxon>
        <taxon>Thalassotalea</taxon>
    </lineage>
</organism>
<reference evidence="5 6" key="1">
    <citation type="submission" date="2019-04" db="EMBL/GenBank/DDBJ databases">
        <title>Thalassotalea guangxiensis sp. nov., isolated from sediment of the coastal wetland.</title>
        <authorList>
            <person name="Zheng S."/>
            <person name="Zhang D."/>
        </authorList>
    </citation>
    <scope>NUCLEOTIDE SEQUENCE [LARGE SCALE GENOMIC DNA]</scope>
    <source>
        <strain evidence="5 6">ZS-4</strain>
    </source>
</reference>
<dbReference type="OrthoDB" id="9814042at2"/>
<dbReference type="PROSITE" id="PS51257">
    <property type="entry name" value="PROKAR_LIPOPROTEIN"/>
    <property type="match status" value="1"/>
</dbReference>
<evidence type="ECO:0000313" key="6">
    <source>
        <dbReference type="Proteomes" id="UP000307999"/>
    </source>
</evidence>
<dbReference type="RefSeq" id="WP_136734439.1">
    <property type="nucleotide sequence ID" value="NZ_SWDB01000004.1"/>
</dbReference>
<evidence type="ECO:0000313" key="5">
    <source>
        <dbReference type="EMBL" id="TKB47089.1"/>
    </source>
</evidence>
<dbReference type="SUPFAM" id="SSF54106">
    <property type="entry name" value="LysM domain"/>
    <property type="match status" value="1"/>
</dbReference>
<protein>
    <submittedName>
        <fullName evidence="5">Type IV pilus biogenesis/stability protein PilW</fullName>
    </submittedName>
</protein>
<dbReference type="InterPro" id="IPR018392">
    <property type="entry name" value="LysM"/>
</dbReference>
<accession>A0A4U1B8R5</accession>
<feature type="repeat" description="TPR" evidence="1">
    <location>
        <begin position="80"/>
        <end position="113"/>
    </location>
</feature>
<gene>
    <name evidence="5" type="primary">pilW</name>
    <name evidence="5" type="ORF">E8M12_02190</name>
</gene>
<dbReference type="Proteomes" id="UP000307999">
    <property type="component" value="Unassembled WGS sequence"/>
</dbReference>
<comment type="caution">
    <text evidence="5">The sequence shown here is derived from an EMBL/GenBank/DDBJ whole genome shotgun (WGS) entry which is preliminary data.</text>
</comment>
<evidence type="ECO:0000259" key="4">
    <source>
        <dbReference type="PROSITE" id="PS51782"/>
    </source>
</evidence>
<evidence type="ECO:0000256" key="2">
    <source>
        <dbReference type="SAM" id="MobiDB-lite"/>
    </source>
</evidence>
<dbReference type="EMBL" id="SWDB01000004">
    <property type="protein sequence ID" value="TKB47089.1"/>
    <property type="molecule type" value="Genomic_DNA"/>
</dbReference>
<dbReference type="PANTHER" id="PTHR44998">
    <property type="match status" value="1"/>
</dbReference>
<dbReference type="NCBIfam" id="TIGR02521">
    <property type="entry name" value="type_IV_pilW"/>
    <property type="match status" value="1"/>
</dbReference>
<dbReference type="SUPFAM" id="SSF81901">
    <property type="entry name" value="HCP-like"/>
    <property type="match status" value="1"/>
</dbReference>
<dbReference type="InterPro" id="IPR011990">
    <property type="entry name" value="TPR-like_helical_dom_sf"/>
</dbReference>
<dbReference type="SMART" id="SM00028">
    <property type="entry name" value="TPR"/>
    <property type="match status" value="4"/>
</dbReference>
<dbReference type="Gene3D" id="3.10.350.10">
    <property type="entry name" value="LysM domain"/>
    <property type="match status" value="1"/>
</dbReference>
<sequence length="447" mass="49423">MHKSVKMFSAITLAVVTAMATSGCVTQNYAEEKPVVDRDVNKEQKAKTRISLALSYLNMGNMAQAKFNLERAKEFAPDLVDVYTAFAHYFEVVGETEQAEESYRKALDIEDDNADTLNNFGVFLCRQQRVSEAETLFKKAIRVPSYLRVAETYENIALCHLKVNDIDKAEHAMERSLAHSPNRATSLLQLAQFKYAKGDYDQAGLYMSRFELATRRFTPQAMALAFKIQQNMGNAEIAENYAKMLINMFPESEQAQSYLEDGLIRIAEDDLAERYHRYVLKTAALSTTGKQTARVKKSVVKSKQQSPQGDASAVVSAATKPVSLPATQDKGKPQNKPPVDNSSSSKTQTAATPVKQQTSPVQPPAINAAAFAVNKQTPKPAVTAVGNQAAASAINVDGPVHIVAKGDNLYRISLKYNITISTLRRWNDLVDENIHVGQVIRLSRPKK</sequence>
<evidence type="ECO:0000256" key="1">
    <source>
        <dbReference type="PROSITE-ProRule" id="PRU00339"/>
    </source>
</evidence>
<dbReference type="Gene3D" id="1.25.40.10">
    <property type="entry name" value="Tetratricopeptide repeat domain"/>
    <property type="match status" value="1"/>
</dbReference>
<feature type="signal peptide" evidence="3">
    <location>
        <begin position="1"/>
        <end position="20"/>
    </location>
</feature>
<dbReference type="Pfam" id="PF01476">
    <property type="entry name" value="LysM"/>
    <property type="match status" value="1"/>
</dbReference>
<dbReference type="InterPro" id="IPR013360">
    <property type="entry name" value="Pilus_4_PilW"/>
</dbReference>
<keyword evidence="1" id="KW-0802">TPR repeat</keyword>
<dbReference type="SMART" id="SM00257">
    <property type="entry name" value="LysM"/>
    <property type="match status" value="1"/>
</dbReference>
<dbReference type="PROSITE" id="PS50005">
    <property type="entry name" value="TPR"/>
    <property type="match status" value="2"/>
</dbReference>
<dbReference type="InterPro" id="IPR019734">
    <property type="entry name" value="TPR_rpt"/>
</dbReference>
<feature type="domain" description="LysM" evidence="4">
    <location>
        <begin position="399"/>
        <end position="442"/>
    </location>
</feature>
<dbReference type="Pfam" id="PF13181">
    <property type="entry name" value="TPR_8"/>
    <property type="match status" value="2"/>
</dbReference>
<feature type="chain" id="PRO_5020950727" evidence="3">
    <location>
        <begin position="21"/>
        <end position="447"/>
    </location>
</feature>
<evidence type="ECO:0000256" key="3">
    <source>
        <dbReference type="SAM" id="SignalP"/>
    </source>
</evidence>
<dbReference type="InterPro" id="IPR036779">
    <property type="entry name" value="LysM_dom_sf"/>
</dbReference>
<dbReference type="AlphaFoldDB" id="A0A4U1B8R5"/>
<keyword evidence="3" id="KW-0732">Signal</keyword>
<feature type="repeat" description="TPR" evidence="1">
    <location>
        <begin position="150"/>
        <end position="183"/>
    </location>
</feature>
<name>A0A4U1B8R5_9GAMM</name>
<feature type="compositionally biased region" description="Polar residues" evidence="2">
    <location>
        <begin position="340"/>
        <end position="360"/>
    </location>
</feature>
<dbReference type="CDD" id="cd00118">
    <property type="entry name" value="LysM"/>
    <property type="match status" value="1"/>
</dbReference>
<feature type="region of interest" description="Disordered" evidence="2">
    <location>
        <begin position="291"/>
        <end position="361"/>
    </location>
</feature>